<keyword evidence="1" id="KW-0812">Transmembrane</keyword>
<dbReference type="eggNOG" id="ENOG50330IN">
    <property type="taxonomic scope" value="Bacteria"/>
</dbReference>
<dbReference type="EMBL" id="CP002159">
    <property type="protein sequence ID" value="ADL54307.1"/>
    <property type="molecule type" value="Genomic_DNA"/>
</dbReference>
<dbReference type="HOGENOM" id="CLU_201812_0_0_4"/>
<dbReference type="OrthoDB" id="7173870at2"/>
<sequence>MNYLHTDWAAMSGNDWQGVFFTVAAFIAMIVVYVMVFNPKNKDAFDSQSDMALREDGEYNNSGDKK</sequence>
<evidence type="ECO:0000313" key="3">
    <source>
        <dbReference type="Proteomes" id="UP000001235"/>
    </source>
</evidence>
<feature type="transmembrane region" description="Helical" evidence="1">
    <location>
        <begin position="16"/>
        <end position="37"/>
    </location>
</feature>
<reference evidence="2 3" key="1">
    <citation type="submission" date="2010-08" db="EMBL/GenBank/DDBJ databases">
        <title>Complete sequence of Gallionella capsiferriformans ES-2.</title>
        <authorList>
            <consortium name="US DOE Joint Genome Institute"/>
            <person name="Lucas S."/>
            <person name="Copeland A."/>
            <person name="Lapidus A."/>
            <person name="Cheng J.-F."/>
            <person name="Bruce D."/>
            <person name="Goodwin L."/>
            <person name="Pitluck S."/>
            <person name="Chertkov O."/>
            <person name="Davenport K.W."/>
            <person name="Detter J.C."/>
            <person name="Han C."/>
            <person name="Tapia R."/>
            <person name="Land M."/>
            <person name="Hauser L."/>
            <person name="Chang Y.-J."/>
            <person name="Jeffries C."/>
            <person name="Kyrpides N."/>
            <person name="Ivanova N."/>
            <person name="Mikhailova N."/>
            <person name="Shelobolina E.S."/>
            <person name="Picardal F."/>
            <person name="Roden E."/>
            <person name="Emerson D."/>
            <person name="Woyke T."/>
        </authorList>
    </citation>
    <scope>NUCLEOTIDE SEQUENCE [LARGE SCALE GENOMIC DNA]</scope>
    <source>
        <strain evidence="2 3">ES-2</strain>
    </source>
</reference>
<keyword evidence="1" id="KW-0472">Membrane</keyword>
<evidence type="ECO:0008006" key="4">
    <source>
        <dbReference type="Google" id="ProtNLM"/>
    </source>
</evidence>
<organism evidence="2 3">
    <name type="scientific">Gallionella capsiferriformans (strain ES-2)</name>
    <name type="common">Gallionella ferruginea capsiferriformans (strain ES-2)</name>
    <dbReference type="NCBI Taxonomy" id="395494"/>
    <lineage>
        <taxon>Bacteria</taxon>
        <taxon>Pseudomonadati</taxon>
        <taxon>Pseudomonadota</taxon>
        <taxon>Betaproteobacteria</taxon>
        <taxon>Nitrosomonadales</taxon>
        <taxon>Gallionellaceae</taxon>
        <taxon>Gallionella</taxon>
    </lineage>
</organism>
<keyword evidence="3" id="KW-1185">Reference proteome</keyword>
<name>D9SJ31_GALCS</name>
<keyword evidence="1" id="KW-1133">Transmembrane helix</keyword>
<dbReference type="Proteomes" id="UP000001235">
    <property type="component" value="Chromosome"/>
</dbReference>
<dbReference type="RefSeq" id="WP_013292250.1">
    <property type="nucleotide sequence ID" value="NC_014394.1"/>
</dbReference>
<accession>D9SJ31</accession>
<evidence type="ECO:0000256" key="1">
    <source>
        <dbReference type="SAM" id="Phobius"/>
    </source>
</evidence>
<proteinExistence type="predicted"/>
<dbReference type="STRING" id="395494.Galf_0262"/>
<gene>
    <name evidence="2" type="ordered locus">Galf_0262</name>
</gene>
<evidence type="ECO:0000313" key="2">
    <source>
        <dbReference type="EMBL" id="ADL54307.1"/>
    </source>
</evidence>
<protein>
    <recommendedName>
        <fullName evidence="4">Cbb3-type cytochrome oxidase component</fullName>
    </recommendedName>
</protein>
<dbReference type="KEGG" id="gca:Galf_0262"/>
<dbReference type="AlphaFoldDB" id="D9SJ31"/>